<dbReference type="GO" id="GO:0006431">
    <property type="term" value="P:methionyl-tRNA aminoacylation"/>
    <property type="evidence" value="ECO:0007669"/>
    <property type="project" value="InterPro"/>
</dbReference>
<comment type="subcellular location">
    <subcellularLocation>
        <location evidence="1">Cytoplasm</location>
    </subcellularLocation>
</comment>
<comment type="caution">
    <text evidence="12">The sequence shown here is derived from an EMBL/GenBank/DDBJ whole genome shotgun (WGS) entry which is preliminary data.</text>
</comment>
<dbReference type="Gene3D" id="3.40.50.620">
    <property type="entry name" value="HUPs"/>
    <property type="match status" value="1"/>
</dbReference>
<dbReference type="GO" id="GO:0005829">
    <property type="term" value="C:cytosol"/>
    <property type="evidence" value="ECO:0007669"/>
    <property type="project" value="TreeGrafter"/>
</dbReference>
<dbReference type="InterPro" id="IPR014729">
    <property type="entry name" value="Rossmann-like_a/b/a_fold"/>
</dbReference>
<dbReference type="SUPFAM" id="SSF57770">
    <property type="entry name" value="Methionyl-tRNA synthetase (MetRS), Zn-domain"/>
    <property type="match status" value="1"/>
</dbReference>
<evidence type="ECO:0000256" key="7">
    <source>
        <dbReference type="ARBA" id="ARBA00022917"/>
    </source>
</evidence>
<dbReference type="Pfam" id="PF09334">
    <property type="entry name" value="tRNA-synt_1g"/>
    <property type="match status" value="1"/>
</dbReference>
<sequence length="563" mass="65529">MSKNVLIGVAWPYVNGDLHIGHLTGYLLPADLCARYNRIIGNNVLMVSGSDCFGTPITVEADKRGLTPQDVVDEYHKKDVDLFLNKLNLTYDLYTKTQTENHIKITQDFFMRMMDEGFIIIDSEEQYYSPKDRKFLPDRYVIGTCPFCGFEDARSDQCDKCGKLIGHGELKNPISNLSKEPVQLKDSDHYYIDWPKLQSKLEEYVEGVKDSWKEWVAKETLGWLKEGLKPRAITRDINWGVPIPADRIPKDKLISNYENKRIYVWFDAVIGYYSASVEWAGNNNKDYDNYWYDKKSDNQLKHYYFMGKDNLVFHAMFWPGQLMVFDPKIHLPDVVSINMFLDLGGKAFSKSRGVSISIKDFVDEFGNDAARFYLTLIMPEIRDSSFKWGDFEEKVNGVLVANLGNFIHRVLSIGKDIKSEDLKMYKIWNETELKVKEAFENSDNYLNRCEFRKYLDEILKLSSYGNSIVDREKLWEIKKSDSEWFNETLFQLYYVILGLKYLMNPLMPHASDRLADMTSTKRAERWNLGNLSEVLQEEVLEMNLKDVVPLFNKIEGIASRDSY</sequence>
<dbReference type="GO" id="GO:0005524">
    <property type="term" value="F:ATP binding"/>
    <property type="evidence" value="ECO:0007669"/>
    <property type="project" value="UniProtKB-KW"/>
</dbReference>
<keyword evidence="3" id="KW-0963">Cytoplasm</keyword>
<reference evidence="12" key="2">
    <citation type="journal article" date="2011" name="Microb. Ecol.">
        <title>Taxonomic and Functional Metagenomic Profiling of the Microbial Community in the Anoxic Sediment of a Sub-saline Shallow Lake (Laguna de Carrizo, Central Spain).</title>
        <authorList>
            <person name="Ferrer M."/>
            <person name="Guazzaroni M.E."/>
            <person name="Richter M."/>
            <person name="Garcia-Salamanca A."/>
            <person name="Yarza P."/>
            <person name="Suarez-Suarez A."/>
            <person name="Solano J."/>
            <person name="Alcaide M."/>
            <person name="van Dillewijn P."/>
            <person name="Molina-Henares M.A."/>
            <person name="Lopez-Cortes N."/>
            <person name="Al-Ramahi Y."/>
            <person name="Guerrero C."/>
            <person name="Acosta A."/>
            <person name="de Eugenio L.I."/>
            <person name="Martinez V."/>
            <person name="Marques S."/>
            <person name="Rojo F."/>
            <person name="Santero E."/>
            <person name="Genilloud O."/>
            <person name="Perez-Perez J."/>
            <person name="Rossello-Mora R."/>
            <person name="Ramos J.L."/>
        </authorList>
    </citation>
    <scope>NUCLEOTIDE SEQUENCE</scope>
</reference>
<dbReference type="EC" id="6.1.1.10" evidence="2"/>
<evidence type="ECO:0000256" key="1">
    <source>
        <dbReference type="ARBA" id="ARBA00004496"/>
    </source>
</evidence>
<keyword evidence="6" id="KW-0067">ATP-binding</keyword>
<evidence type="ECO:0000256" key="8">
    <source>
        <dbReference type="ARBA" id="ARBA00023146"/>
    </source>
</evidence>
<protein>
    <recommendedName>
        <fullName evidence="2">methionine--tRNA ligase</fullName>
        <ecNumber evidence="2">6.1.1.10</ecNumber>
    </recommendedName>
    <alternativeName>
        <fullName evidence="9">Methionyl-tRNA synthetase</fullName>
    </alternativeName>
</protein>
<dbReference type="InterPro" id="IPR023458">
    <property type="entry name" value="Met-tRNA_ligase_1"/>
</dbReference>
<keyword evidence="4 12" id="KW-0436">Ligase</keyword>
<accession>D9PHK6</accession>
<keyword evidence="7" id="KW-0648">Protein biosynthesis</keyword>
<keyword evidence="8 12" id="KW-0030">Aminoacyl-tRNA synthetase</keyword>
<name>D9PHK6_9ZZZZ</name>
<evidence type="ECO:0000259" key="11">
    <source>
        <dbReference type="Pfam" id="PF09334"/>
    </source>
</evidence>
<dbReference type="PROSITE" id="PS00178">
    <property type="entry name" value="AA_TRNA_LIGASE_I"/>
    <property type="match status" value="1"/>
</dbReference>
<evidence type="ECO:0000256" key="3">
    <source>
        <dbReference type="ARBA" id="ARBA00022490"/>
    </source>
</evidence>
<dbReference type="AlphaFoldDB" id="D9PHK6"/>
<dbReference type="Gene3D" id="2.20.28.20">
    <property type="entry name" value="Methionyl-tRNA synthetase, Zn-domain"/>
    <property type="match status" value="1"/>
</dbReference>
<evidence type="ECO:0000256" key="5">
    <source>
        <dbReference type="ARBA" id="ARBA00022741"/>
    </source>
</evidence>
<dbReference type="InterPro" id="IPR014758">
    <property type="entry name" value="Met-tRNA_synth"/>
</dbReference>
<dbReference type="InterPro" id="IPR029038">
    <property type="entry name" value="MetRS_Zn"/>
</dbReference>
<dbReference type="PRINTS" id="PR01041">
    <property type="entry name" value="TRNASYNTHMET"/>
</dbReference>
<keyword evidence="5" id="KW-0547">Nucleotide-binding</keyword>
<evidence type="ECO:0000256" key="10">
    <source>
        <dbReference type="ARBA" id="ARBA00047364"/>
    </source>
</evidence>
<dbReference type="InterPro" id="IPR033911">
    <property type="entry name" value="MetRS_core"/>
</dbReference>
<dbReference type="InterPro" id="IPR015413">
    <property type="entry name" value="Methionyl/Leucyl_tRNA_Synth"/>
</dbReference>
<dbReference type="SUPFAM" id="SSF52374">
    <property type="entry name" value="Nucleotidylyl transferase"/>
    <property type="match status" value="1"/>
</dbReference>
<dbReference type="InterPro" id="IPR009080">
    <property type="entry name" value="tRNAsynth_Ia_anticodon-bd"/>
</dbReference>
<organism evidence="12">
    <name type="scientific">sediment metagenome</name>
    <dbReference type="NCBI Taxonomy" id="749907"/>
    <lineage>
        <taxon>unclassified sequences</taxon>
        <taxon>metagenomes</taxon>
        <taxon>ecological metagenomes</taxon>
    </lineage>
</organism>
<gene>
    <name evidence="12" type="primary">metG</name>
    <name evidence="12" type="ORF">LDC_1006</name>
</gene>
<dbReference type="SUPFAM" id="SSF47323">
    <property type="entry name" value="Anticodon-binding domain of a subclass of class I aminoacyl-tRNA synthetases"/>
    <property type="match status" value="1"/>
</dbReference>
<evidence type="ECO:0000256" key="4">
    <source>
        <dbReference type="ARBA" id="ARBA00022598"/>
    </source>
</evidence>
<evidence type="ECO:0000256" key="2">
    <source>
        <dbReference type="ARBA" id="ARBA00012838"/>
    </source>
</evidence>
<dbReference type="InterPro" id="IPR001412">
    <property type="entry name" value="aa-tRNA-synth_I_CS"/>
</dbReference>
<dbReference type="EMBL" id="ADZX01000375">
    <property type="protein sequence ID" value="EFK96957.1"/>
    <property type="molecule type" value="Genomic_DNA"/>
</dbReference>
<dbReference type="Gene3D" id="1.10.730.10">
    <property type="entry name" value="Isoleucyl-tRNA Synthetase, Domain 1"/>
    <property type="match status" value="1"/>
</dbReference>
<dbReference type="FunFam" id="2.20.28.20:FF:000001">
    <property type="entry name" value="Methionine--tRNA ligase"/>
    <property type="match status" value="1"/>
</dbReference>
<comment type="catalytic activity">
    <reaction evidence="10">
        <text>tRNA(Met) + L-methionine + ATP = L-methionyl-tRNA(Met) + AMP + diphosphate</text>
        <dbReference type="Rhea" id="RHEA:13481"/>
        <dbReference type="Rhea" id="RHEA-COMP:9667"/>
        <dbReference type="Rhea" id="RHEA-COMP:9698"/>
        <dbReference type="ChEBI" id="CHEBI:30616"/>
        <dbReference type="ChEBI" id="CHEBI:33019"/>
        <dbReference type="ChEBI" id="CHEBI:57844"/>
        <dbReference type="ChEBI" id="CHEBI:78442"/>
        <dbReference type="ChEBI" id="CHEBI:78530"/>
        <dbReference type="ChEBI" id="CHEBI:456215"/>
        <dbReference type="EC" id="6.1.1.10"/>
    </reaction>
</comment>
<feature type="domain" description="Methionyl/Leucyl tRNA synthetase" evidence="11">
    <location>
        <begin position="5"/>
        <end position="411"/>
    </location>
</feature>
<dbReference type="PANTHER" id="PTHR45765:SF1">
    <property type="entry name" value="METHIONINE--TRNA LIGASE, CYTOPLASMIC"/>
    <property type="match status" value="1"/>
</dbReference>
<dbReference type="GO" id="GO:0004825">
    <property type="term" value="F:methionine-tRNA ligase activity"/>
    <property type="evidence" value="ECO:0007669"/>
    <property type="project" value="UniProtKB-EC"/>
</dbReference>
<proteinExistence type="predicted"/>
<evidence type="ECO:0000256" key="6">
    <source>
        <dbReference type="ARBA" id="ARBA00022840"/>
    </source>
</evidence>
<evidence type="ECO:0000256" key="9">
    <source>
        <dbReference type="ARBA" id="ARBA00030904"/>
    </source>
</evidence>
<evidence type="ECO:0000313" key="12">
    <source>
        <dbReference type="EMBL" id="EFK96957.1"/>
    </source>
</evidence>
<reference evidence="12" key="1">
    <citation type="submission" date="2010-07" db="EMBL/GenBank/DDBJ databases">
        <authorList>
            <consortium name="CONSOLIDER consortium CSD2007-00005"/>
            <person name="Guazzaroni M.-E."/>
            <person name="Richter M."/>
            <person name="Garcia-Salamanca A."/>
            <person name="Yarza P."/>
            <person name="Ferrer M."/>
        </authorList>
    </citation>
    <scope>NUCLEOTIDE SEQUENCE</scope>
</reference>
<dbReference type="PANTHER" id="PTHR45765">
    <property type="entry name" value="METHIONINE--TRNA LIGASE"/>
    <property type="match status" value="1"/>
</dbReference>
<dbReference type="NCBIfam" id="TIGR00398">
    <property type="entry name" value="metG"/>
    <property type="match status" value="1"/>
</dbReference>